<dbReference type="FunFam" id="1.10.3810.10:FF:000001">
    <property type="entry name" value="Penicillin-binding protein 1A"/>
    <property type="match status" value="1"/>
</dbReference>
<keyword evidence="4" id="KW-0645">Protease</keyword>
<keyword evidence="6" id="KW-0808">Transferase</keyword>
<dbReference type="Pfam" id="PF00905">
    <property type="entry name" value="Transpeptidase"/>
    <property type="match status" value="1"/>
</dbReference>
<dbReference type="GO" id="GO:0030288">
    <property type="term" value="C:outer membrane-bounded periplasmic space"/>
    <property type="evidence" value="ECO:0007669"/>
    <property type="project" value="TreeGrafter"/>
</dbReference>
<dbReference type="InterPro" id="IPR008984">
    <property type="entry name" value="SMAD_FHA_dom_sf"/>
</dbReference>
<dbReference type="InterPro" id="IPR012338">
    <property type="entry name" value="Beta-lactam/transpept-like"/>
</dbReference>
<dbReference type="InterPro" id="IPR000253">
    <property type="entry name" value="FHA_dom"/>
</dbReference>
<dbReference type="GO" id="GO:0008360">
    <property type="term" value="P:regulation of cell shape"/>
    <property type="evidence" value="ECO:0007669"/>
    <property type="project" value="UniProtKB-KW"/>
</dbReference>
<gene>
    <name evidence="15" type="ORF">NIES593_08230</name>
</gene>
<dbReference type="NCBIfam" id="TIGR02074">
    <property type="entry name" value="PBP_1a_fam"/>
    <property type="match status" value="1"/>
</dbReference>
<evidence type="ECO:0000313" key="16">
    <source>
        <dbReference type="Proteomes" id="UP000186868"/>
    </source>
</evidence>
<dbReference type="InterPro" id="IPR036950">
    <property type="entry name" value="PBP_transglycosylase"/>
</dbReference>
<reference evidence="15 16" key="1">
    <citation type="submission" date="2016-11" db="EMBL/GenBank/DDBJ databases">
        <title>Draft Genome Sequences of Nine Cyanobacterial Strains from Diverse Habitats.</title>
        <authorList>
            <person name="Zhu T."/>
            <person name="Hou S."/>
            <person name="Lu X."/>
            <person name="Hess W.R."/>
        </authorList>
    </citation>
    <scope>NUCLEOTIDE SEQUENCE [LARGE SCALE GENOMIC DNA]</scope>
    <source>
        <strain evidence="15 16">NIES-593</strain>
    </source>
</reference>
<keyword evidence="7" id="KW-0378">Hydrolase</keyword>
<dbReference type="OrthoDB" id="499624at2"/>
<proteinExistence type="inferred from homology"/>
<dbReference type="InterPro" id="IPR001460">
    <property type="entry name" value="PCN-bd_Tpept"/>
</dbReference>
<dbReference type="Gene3D" id="1.10.3810.10">
    <property type="entry name" value="Biosynthetic peptidoglycan transglycosylase-like"/>
    <property type="match status" value="1"/>
</dbReference>
<keyword evidence="10" id="KW-0511">Multifunctional enzyme</keyword>
<evidence type="ECO:0000256" key="3">
    <source>
        <dbReference type="ARBA" id="ARBA00022645"/>
    </source>
</evidence>
<dbReference type="GO" id="GO:0009252">
    <property type="term" value="P:peptidoglycan biosynthetic process"/>
    <property type="evidence" value="ECO:0007669"/>
    <property type="project" value="UniProtKB-KW"/>
</dbReference>
<keyword evidence="11" id="KW-0961">Cell wall biogenesis/degradation</keyword>
<evidence type="ECO:0000256" key="11">
    <source>
        <dbReference type="ARBA" id="ARBA00023316"/>
    </source>
</evidence>
<dbReference type="PROSITE" id="PS50006">
    <property type="entry name" value="FHA_DOMAIN"/>
    <property type="match status" value="1"/>
</dbReference>
<keyword evidence="8" id="KW-0133">Cell shape</keyword>
<dbReference type="SUPFAM" id="SSF49879">
    <property type="entry name" value="SMAD/FHA domain"/>
    <property type="match status" value="1"/>
</dbReference>
<evidence type="ECO:0000256" key="7">
    <source>
        <dbReference type="ARBA" id="ARBA00022801"/>
    </source>
</evidence>
<dbReference type="Gene3D" id="2.60.200.20">
    <property type="match status" value="1"/>
</dbReference>
<comment type="similarity">
    <text evidence="1">In the C-terminal section; belongs to the transpeptidase family.</text>
</comment>
<dbReference type="EMBL" id="MRCB01000007">
    <property type="protein sequence ID" value="OKH24136.1"/>
    <property type="molecule type" value="Genomic_DNA"/>
</dbReference>
<comment type="catalytic activity">
    <reaction evidence="13">
        <text>[GlcNAc-(1-&gt;4)-Mur2Ac(oyl-L-Ala-gamma-D-Glu-L-Lys-D-Ala-D-Ala)](n)-di-trans,octa-cis-undecaprenyl diphosphate + beta-D-GlcNAc-(1-&gt;4)-Mur2Ac(oyl-L-Ala-gamma-D-Glu-L-Lys-D-Ala-D-Ala)-di-trans,octa-cis-undecaprenyl diphosphate = [GlcNAc-(1-&gt;4)-Mur2Ac(oyl-L-Ala-gamma-D-Glu-L-Lys-D-Ala-D-Ala)](n+1)-di-trans,octa-cis-undecaprenyl diphosphate + di-trans,octa-cis-undecaprenyl diphosphate + H(+)</text>
        <dbReference type="Rhea" id="RHEA:23708"/>
        <dbReference type="Rhea" id="RHEA-COMP:9602"/>
        <dbReference type="Rhea" id="RHEA-COMP:9603"/>
        <dbReference type="ChEBI" id="CHEBI:15378"/>
        <dbReference type="ChEBI" id="CHEBI:58405"/>
        <dbReference type="ChEBI" id="CHEBI:60033"/>
        <dbReference type="ChEBI" id="CHEBI:78435"/>
        <dbReference type="EC" id="2.4.99.28"/>
    </reaction>
</comment>
<evidence type="ECO:0000256" key="9">
    <source>
        <dbReference type="ARBA" id="ARBA00022984"/>
    </source>
</evidence>
<evidence type="ECO:0000256" key="12">
    <source>
        <dbReference type="ARBA" id="ARBA00034000"/>
    </source>
</evidence>
<dbReference type="Gene3D" id="3.40.710.10">
    <property type="entry name" value="DD-peptidase/beta-lactamase superfamily"/>
    <property type="match status" value="1"/>
</dbReference>
<dbReference type="SUPFAM" id="SSF53955">
    <property type="entry name" value="Lysozyme-like"/>
    <property type="match status" value="1"/>
</dbReference>
<dbReference type="RefSeq" id="WP_073599121.1">
    <property type="nucleotide sequence ID" value="NZ_MRCB01000007.1"/>
</dbReference>
<evidence type="ECO:0000256" key="10">
    <source>
        <dbReference type="ARBA" id="ARBA00023268"/>
    </source>
</evidence>
<dbReference type="Proteomes" id="UP000186868">
    <property type="component" value="Unassembled WGS sequence"/>
</dbReference>
<keyword evidence="9" id="KW-0573">Peptidoglycan synthesis</keyword>
<evidence type="ECO:0000256" key="1">
    <source>
        <dbReference type="ARBA" id="ARBA00007090"/>
    </source>
</evidence>
<keyword evidence="5" id="KW-0328">Glycosyltransferase</keyword>
<evidence type="ECO:0000313" key="15">
    <source>
        <dbReference type="EMBL" id="OKH24136.1"/>
    </source>
</evidence>
<name>A0A1U7HKM5_9CYAN</name>
<dbReference type="GO" id="GO:0006508">
    <property type="term" value="P:proteolysis"/>
    <property type="evidence" value="ECO:0007669"/>
    <property type="project" value="UniProtKB-KW"/>
</dbReference>
<dbReference type="Pfam" id="PF00498">
    <property type="entry name" value="FHA"/>
    <property type="match status" value="1"/>
</dbReference>
<dbReference type="AlphaFoldDB" id="A0A1U7HKM5"/>
<organism evidence="15 16">
    <name type="scientific">Hydrococcus rivularis NIES-593</name>
    <dbReference type="NCBI Taxonomy" id="1921803"/>
    <lineage>
        <taxon>Bacteria</taxon>
        <taxon>Bacillati</taxon>
        <taxon>Cyanobacteriota</taxon>
        <taxon>Cyanophyceae</taxon>
        <taxon>Pleurocapsales</taxon>
        <taxon>Hydrococcaceae</taxon>
        <taxon>Hydrococcus</taxon>
    </lineage>
</organism>
<dbReference type="InterPro" id="IPR023346">
    <property type="entry name" value="Lysozyme-like_dom_sf"/>
</dbReference>
<dbReference type="GO" id="GO:0008955">
    <property type="term" value="F:peptidoglycan glycosyltransferase activity"/>
    <property type="evidence" value="ECO:0007669"/>
    <property type="project" value="UniProtKB-EC"/>
</dbReference>
<evidence type="ECO:0000256" key="13">
    <source>
        <dbReference type="ARBA" id="ARBA00049902"/>
    </source>
</evidence>
<comment type="caution">
    <text evidence="15">The sequence shown here is derived from an EMBL/GenBank/DDBJ whole genome shotgun (WGS) entry which is preliminary data.</text>
</comment>
<accession>A0A1U7HKM5</accession>
<evidence type="ECO:0000256" key="5">
    <source>
        <dbReference type="ARBA" id="ARBA00022676"/>
    </source>
</evidence>
<keyword evidence="3" id="KW-0121">Carboxypeptidase</keyword>
<protein>
    <submittedName>
        <fullName evidence="15">Penicillin-binding protein</fullName>
    </submittedName>
</protein>
<dbReference type="Pfam" id="PF00912">
    <property type="entry name" value="Transgly"/>
    <property type="match status" value="1"/>
</dbReference>
<evidence type="ECO:0000256" key="4">
    <source>
        <dbReference type="ARBA" id="ARBA00022670"/>
    </source>
</evidence>
<dbReference type="InterPro" id="IPR050396">
    <property type="entry name" value="Glycosyltr_51/Transpeptidase"/>
</dbReference>
<evidence type="ECO:0000256" key="8">
    <source>
        <dbReference type="ARBA" id="ARBA00022960"/>
    </source>
</evidence>
<dbReference type="PANTHER" id="PTHR32282:SF31">
    <property type="entry name" value="PEPTIDOGLYCAN GLYCOSYLTRANSFERASE"/>
    <property type="match status" value="1"/>
</dbReference>
<dbReference type="STRING" id="1921803.NIES593_08230"/>
<feature type="domain" description="FHA" evidence="14">
    <location>
        <begin position="62"/>
        <end position="115"/>
    </location>
</feature>
<dbReference type="InterPro" id="IPR001264">
    <property type="entry name" value="Glyco_trans_51"/>
</dbReference>
<dbReference type="CDD" id="cd00060">
    <property type="entry name" value="FHA"/>
    <property type="match status" value="1"/>
</dbReference>
<dbReference type="GO" id="GO:0008658">
    <property type="term" value="F:penicillin binding"/>
    <property type="evidence" value="ECO:0007669"/>
    <property type="project" value="InterPro"/>
</dbReference>
<dbReference type="PANTHER" id="PTHR32282">
    <property type="entry name" value="BINDING PROTEIN TRANSPEPTIDASE, PUTATIVE-RELATED"/>
    <property type="match status" value="1"/>
</dbReference>
<comment type="catalytic activity">
    <reaction evidence="12">
        <text>Preferential cleavage: (Ac)2-L-Lys-D-Ala-|-D-Ala. Also transpeptidation of peptidyl-alanyl moieties that are N-acyl substituents of D-alanine.</text>
        <dbReference type="EC" id="3.4.16.4"/>
    </reaction>
</comment>
<evidence type="ECO:0000259" key="14">
    <source>
        <dbReference type="PROSITE" id="PS50006"/>
    </source>
</evidence>
<sequence>MTKNPPPQSPTQLSRMLTQAVQKIQARVRTGVLKKGAKVPELWIWDENTDKPERFPLVGDRYTLGRSSRASDIVVRNPIVSHVHCSLHRDRKNPRSFILKDEQSTNGIYLGRRKLRSHSLYHGDTISLGPPELAAAVQIKYYNPPPIWVKGFRYFLYGTGGICAILALWIGYEWTKIPVRPLPLGITGPVVIYAGDEQTPLSPVQKDTHRELENLSDFSPYLPKAVIASEDSRYYWHIGIDPYGILRAAIVNLRGQGIRQGASTLTQQLARSLFSEVGRENTAGRKLREMVVALKLEAVYSKDELLKTYLNRVYLGAGSYGFEDAARFYFEKSAKDLTLAEAAALVAMLPAPNSYNPVQNYDTALQLRNRVISRMASLGMVSAEEADRARRSRIEVSPKATEALSSIIAPYYYSYVFEELRMLLGEELAKEGNFIVETALDLDMQADAEKALRNAVNANGARLNYSQGAIVTIDTRTGAVLALAGGVNYKESQFNRATQAQRQPGSTFKVFAYAAALEQGIFPQKTYSCDAVSWQGQRFKPCERSSGDIDMYRALAQSENAVALRVAREVGLDRVAEMARRLGIKSKLNPVPGLVLGQSEVNVLEMTGAYATFANRGVWNRPHAIKRILDGSDCEDADDLDTCREIYSFEKDNTASRQAIAPTVADRMTDLLRGVVRGGTGKAAHIGLGEVGKTGTTNDSVDLWFIGYIPRRDLVTGVWLGNDDNSPTRGGSAQAAAVWGDYMREVAQ</sequence>
<evidence type="ECO:0000256" key="2">
    <source>
        <dbReference type="ARBA" id="ARBA00007739"/>
    </source>
</evidence>
<dbReference type="SMART" id="SM00240">
    <property type="entry name" value="FHA"/>
    <property type="match status" value="1"/>
</dbReference>
<keyword evidence="16" id="KW-1185">Reference proteome</keyword>
<comment type="similarity">
    <text evidence="2">In the N-terminal section; belongs to the glycosyltransferase 51 family.</text>
</comment>
<evidence type="ECO:0000256" key="6">
    <source>
        <dbReference type="ARBA" id="ARBA00022679"/>
    </source>
</evidence>
<dbReference type="SUPFAM" id="SSF56601">
    <property type="entry name" value="beta-lactamase/transpeptidase-like"/>
    <property type="match status" value="1"/>
</dbReference>
<dbReference type="GO" id="GO:0071555">
    <property type="term" value="P:cell wall organization"/>
    <property type="evidence" value="ECO:0007669"/>
    <property type="project" value="UniProtKB-KW"/>
</dbReference>
<dbReference type="GO" id="GO:0009002">
    <property type="term" value="F:serine-type D-Ala-D-Ala carboxypeptidase activity"/>
    <property type="evidence" value="ECO:0007669"/>
    <property type="project" value="UniProtKB-EC"/>
</dbReference>